<dbReference type="InterPro" id="IPR043502">
    <property type="entry name" value="DNA/RNA_pol_sf"/>
</dbReference>
<keyword evidence="4" id="KW-1185">Reference proteome</keyword>
<protein>
    <submittedName>
        <fullName evidence="3">Group II intron reverse transcriptase/maturase</fullName>
        <ecNumber evidence="3">2.7.7.49</ecNumber>
    </submittedName>
</protein>
<dbReference type="Proteomes" id="UP000516514">
    <property type="component" value="Chromosome"/>
</dbReference>
<dbReference type="EMBL" id="CP061738">
    <property type="protein sequence ID" value="QOD37974.1"/>
    <property type="molecule type" value="Genomic_DNA"/>
</dbReference>
<keyword evidence="3" id="KW-0808">Transferase</keyword>
<name>A0A7L7YL75_9RICK</name>
<keyword evidence="3" id="KW-0695">RNA-directed DNA polymerase</keyword>
<feature type="domain" description="Reverse transcriptase" evidence="2">
    <location>
        <begin position="49"/>
        <end position="289"/>
    </location>
</feature>
<dbReference type="InterPro" id="IPR043128">
    <property type="entry name" value="Rev_trsase/Diguanyl_cyclase"/>
</dbReference>
<dbReference type="InterPro" id="IPR030931">
    <property type="entry name" value="Group_II_RT_mat"/>
</dbReference>
<evidence type="ECO:0000259" key="2">
    <source>
        <dbReference type="PROSITE" id="PS50878"/>
    </source>
</evidence>
<dbReference type="Gene3D" id="3.30.70.270">
    <property type="match status" value="1"/>
</dbReference>
<evidence type="ECO:0000256" key="1">
    <source>
        <dbReference type="ARBA" id="ARBA00034120"/>
    </source>
</evidence>
<dbReference type="NCBIfam" id="TIGR04416">
    <property type="entry name" value="group_II_RT_mat"/>
    <property type="match status" value="1"/>
</dbReference>
<dbReference type="InterPro" id="IPR000477">
    <property type="entry name" value="RT_dom"/>
</dbReference>
<comment type="similarity">
    <text evidence="1">Belongs to the bacterial reverse transcriptase family.</text>
</comment>
<dbReference type="CDD" id="cd01651">
    <property type="entry name" value="RT_G2_intron"/>
    <property type="match status" value="1"/>
</dbReference>
<dbReference type="EC" id="2.7.7.49" evidence="3"/>
<reference evidence="3 4" key="1">
    <citation type="submission" date="2020-09" db="EMBL/GenBank/DDBJ databases">
        <title>An Earliest Endosymbiont, Wolbachia massiliensis sp. nov., Strain PL13 From the Bed Bug (Cimex hemipterius), Type strain of a New supergroup T.</title>
        <authorList>
            <person name="Laidoudi Y."/>
            <person name="Levasseur A."/>
            <person name="Medkour H."/>
            <person name="Maaloum M."/>
            <person name="BenKhedher M."/>
            <person name="Sambou M."/>
            <person name="Bassene H."/>
            <person name="Davoust B."/>
            <person name="Fenollar F."/>
            <person name="Raoult D."/>
            <person name="Mediannikov O."/>
        </authorList>
    </citation>
    <scope>NUCLEOTIDE SEQUENCE [LARGE SCALE GENOMIC DNA]</scope>
    <source>
        <strain evidence="3 4">PL13</strain>
    </source>
</reference>
<gene>
    <name evidence="3" type="primary">ltrA</name>
    <name evidence="3" type="ORF">ID128_03940</name>
</gene>
<dbReference type="InterPro" id="IPR013597">
    <property type="entry name" value="Mat_intron_G2"/>
</dbReference>
<organism evidence="3 4">
    <name type="scientific">Candidatus Wolbachia massiliensis</name>
    <dbReference type="NCBI Taxonomy" id="1845000"/>
    <lineage>
        <taxon>Bacteria</taxon>
        <taxon>Pseudomonadati</taxon>
        <taxon>Pseudomonadota</taxon>
        <taxon>Alphaproteobacteria</taxon>
        <taxon>Rickettsiales</taxon>
        <taxon>Anaplasmataceae</taxon>
        <taxon>Wolbachieae</taxon>
        <taxon>Wolbachia</taxon>
    </lineage>
</organism>
<dbReference type="PANTHER" id="PTHR34047">
    <property type="entry name" value="NUCLEAR INTRON MATURASE 1, MITOCHONDRIAL-RELATED"/>
    <property type="match status" value="1"/>
</dbReference>
<dbReference type="PROSITE" id="PS50878">
    <property type="entry name" value="RT_POL"/>
    <property type="match status" value="1"/>
</dbReference>
<evidence type="ECO:0000313" key="3">
    <source>
        <dbReference type="EMBL" id="QOD37974.1"/>
    </source>
</evidence>
<dbReference type="AlphaFoldDB" id="A0A7L7YL75"/>
<proteinExistence type="inferred from homology"/>
<dbReference type="Pfam" id="PF00078">
    <property type="entry name" value="RVT_1"/>
    <property type="match status" value="1"/>
</dbReference>
<dbReference type="InterPro" id="IPR051083">
    <property type="entry name" value="GrpII_Intron_Splice-Mob/Def"/>
</dbReference>
<accession>A0A7L7YL75</accession>
<dbReference type="KEGG" id="wms:ID128_03940"/>
<dbReference type="GO" id="GO:0003964">
    <property type="term" value="F:RNA-directed DNA polymerase activity"/>
    <property type="evidence" value="ECO:0007669"/>
    <property type="project" value="UniProtKB-KW"/>
</dbReference>
<evidence type="ECO:0000313" key="4">
    <source>
        <dbReference type="Proteomes" id="UP000516514"/>
    </source>
</evidence>
<dbReference type="Pfam" id="PF08388">
    <property type="entry name" value="GIIM"/>
    <property type="match status" value="1"/>
</dbReference>
<sequence length="417" mass="49135">MNKTKSFDIPKQLIWRAYKRVSENKGAAGVDEVTITKFEENLKDNLYKLWNRMSSGSYFPEPVKAVAIPKDTEGGQRILGVPSVFDRIGQTAASMYLEPLVEPKFHEDSYGYRPNKSALDAVDTARKRCWKYDWTIDLDISGFFDNLDHELVLQAIKKHTNCKWVTLYIERWMKAPIQQADGTWEVRNKGVPQGSSVSPIISNIFMHHAFDMWMRQNYPTIPFERYVDDGIVHCKTRRQADFMRVTIEERLAQCKLKLHPEKTQIVYCKDDNRRDKFPIQSFDFLGYTFRPRLAKNNKIGNYFVSFLPAISNKAKKKISQIIRSWKILRNTHRTLEEISKIVNPIVRGWYQYYGKFYKIEIYKPLKNIERQLEKWVKRKYKKLRTHGKLARQLLGKMRKEGPGTFYHWTLGLGQKAE</sequence>
<dbReference type="SUPFAM" id="SSF56672">
    <property type="entry name" value="DNA/RNA polymerases"/>
    <property type="match status" value="1"/>
</dbReference>
<dbReference type="PANTHER" id="PTHR34047:SF3">
    <property type="entry name" value="BLR2052 PROTEIN"/>
    <property type="match status" value="1"/>
</dbReference>
<dbReference type="RefSeq" id="WP_191110803.1">
    <property type="nucleotide sequence ID" value="NZ_CP061738.1"/>
</dbReference>
<keyword evidence="3" id="KW-0548">Nucleotidyltransferase</keyword>